<sequence>MIKPLEEYVCTMDLAWTAWTGNADITLRVHDMGNLAWTSNSAMKCEVHGNAYM</sequence>
<organism evidence="1 2">
    <name type="scientific">Gossypium arboreum</name>
    <name type="common">Tree cotton</name>
    <name type="synonym">Gossypium nanking</name>
    <dbReference type="NCBI Taxonomy" id="29729"/>
    <lineage>
        <taxon>Eukaryota</taxon>
        <taxon>Viridiplantae</taxon>
        <taxon>Streptophyta</taxon>
        <taxon>Embryophyta</taxon>
        <taxon>Tracheophyta</taxon>
        <taxon>Spermatophyta</taxon>
        <taxon>Magnoliopsida</taxon>
        <taxon>eudicotyledons</taxon>
        <taxon>Gunneridae</taxon>
        <taxon>Pentapetalae</taxon>
        <taxon>rosids</taxon>
        <taxon>malvids</taxon>
        <taxon>Malvales</taxon>
        <taxon>Malvaceae</taxon>
        <taxon>Malvoideae</taxon>
        <taxon>Gossypium</taxon>
    </lineage>
</organism>
<dbReference type="EMBL" id="KN445716">
    <property type="protein sequence ID" value="KHG28616.1"/>
    <property type="molecule type" value="Genomic_DNA"/>
</dbReference>
<accession>A0A0B0PYS3</accession>
<dbReference type="AlphaFoldDB" id="A0A0B0PYS3"/>
<name>A0A0B0PYS3_GOSAR</name>
<evidence type="ECO:0000313" key="2">
    <source>
        <dbReference type="Proteomes" id="UP000032142"/>
    </source>
</evidence>
<evidence type="ECO:0000313" key="1">
    <source>
        <dbReference type="EMBL" id="KHG28616.1"/>
    </source>
</evidence>
<gene>
    <name evidence="1" type="ORF">F383_14056</name>
</gene>
<dbReference type="Proteomes" id="UP000032142">
    <property type="component" value="Unassembled WGS sequence"/>
</dbReference>
<keyword evidence="2" id="KW-1185">Reference proteome</keyword>
<reference evidence="2" key="1">
    <citation type="submission" date="2014-09" db="EMBL/GenBank/DDBJ databases">
        <authorList>
            <person name="Mudge J."/>
            <person name="Ramaraj T."/>
            <person name="Lindquist I.E."/>
            <person name="Bharti A.K."/>
            <person name="Sundararajan A."/>
            <person name="Cameron C.T."/>
            <person name="Woodward J.E."/>
            <person name="May G.D."/>
            <person name="Brubaker C."/>
            <person name="Broadhvest J."/>
            <person name="Wilkins T.A."/>
        </authorList>
    </citation>
    <scope>NUCLEOTIDE SEQUENCE</scope>
    <source>
        <strain evidence="2">cv. AKA8401</strain>
    </source>
</reference>
<protein>
    <submittedName>
        <fullName evidence="1">Uncharacterized protein</fullName>
    </submittedName>
</protein>
<proteinExistence type="predicted"/>